<dbReference type="Gene3D" id="1.10.260.40">
    <property type="entry name" value="lambda repressor-like DNA-binding domains"/>
    <property type="match status" value="1"/>
</dbReference>
<dbReference type="Pfam" id="PF01381">
    <property type="entry name" value="HTH_3"/>
    <property type="match status" value="1"/>
</dbReference>
<accession>F8L2X4</accession>
<evidence type="ECO:0000313" key="3">
    <source>
        <dbReference type="Proteomes" id="UP000000496"/>
    </source>
</evidence>
<dbReference type="EMBL" id="FR872581">
    <property type="protein sequence ID" value="CCB87820.1"/>
    <property type="molecule type" value="Genomic_DNA"/>
</dbReference>
<evidence type="ECO:0000313" key="2">
    <source>
        <dbReference type="EMBL" id="CCB87820.1"/>
    </source>
</evidence>
<dbReference type="AlphaFoldDB" id="F8L2X4"/>
<sequence>MTNKKSPPISPAEMLKKELEKRNLSQRALAKELGGSWTSPKVNDIVSGKRGISESSALDLEAVLKIPAEKWLKCQMERRLWEERERRWDRL</sequence>
<reference evidence="2 3" key="2">
    <citation type="journal article" date="2011" name="Mol. Biol. Evol.">
        <title>Unity in variety--the pan-genome of the Chlamydiae.</title>
        <authorList>
            <person name="Collingro A."/>
            <person name="Tischler P."/>
            <person name="Weinmaier T."/>
            <person name="Penz T."/>
            <person name="Heinz E."/>
            <person name="Brunham R.C."/>
            <person name="Read T.D."/>
            <person name="Bavoil P.M."/>
            <person name="Sachse K."/>
            <person name="Kahane S."/>
            <person name="Friedman M.G."/>
            <person name="Rattei T."/>
            <person name="Myers G.S."/>
            <person name="Horn M."/>
        </authorList>
    </citation>
    <scope>NUCLEOTIDE SEQUENCE [LARGE SCALE GENOMIC DNA]</scope>
    <source>
        <strain evidence="3">ATCC VR-1471 / Z</strain>
        <plasmid evidence="2 3">pSn</plasmid>
    </source>
</reference>
<dbReference type="OrthoDB" id="9796786at2"/>
<dbReference type="SUPFAM" id="SSF47413">
    <property type="entry name" value="lambda repressor-like DNA-binding domains"/>
    <property type="match status" value="1"/>
</dbReference>
<dbReference type="HOGENOM" id="CLU_140230_5_2_0"/>
<dbReference type="SMART" id="SM00530">
    <property type="entry name" value="HTH_XRE"/>
    <property type="match status" value="1"/>
</dbReference>
<dbReference type="CDD" id="cd00093">
    <property type="entry name" value="HTH_XRE"/>
    <property type="match status" value="1"/>
</dbReference>
<proteinExistence type="predicted"/>
<geneLocation type="plasmid" evidence="2 3">
    <name>pSn</name>
</geneLocation>
<organism evidence="2 3">
    <name type="scientific">Simkania negevensis (strain ATCC VR-1471 / DSM 27360 / Z)</name>
    <dbReference type="NCBI Taxonomy" id="331113"/>
    <lineage>
        <taxon>Bacteria</taxon>
        <taxon>Pseudomonadati</taxon>
        <taxon>Chlamydiota</taxon>
        <taxon>Chlamydiia</taxon>
        <taxon>Parachlamydiales</taxon>
        <taxon>Simkaniaceae</taxon>
        <taxon>Simkania</taxon>
    </lineage>
</organism>
<dbReference type="RefSeq" id="WP_013935054.1">
    <property type="nucleotide sequence ID" value="NC_015710.1"/>
</dbReference>
<dbReference type="eggNOG" id="COG3093">
    <property type="taxonomic scope" value="Bacteria"/>
</dbReference>
<name>F8L2X4_SIMNZ</name>
<protein>
    <submittedName>
        <fullName evidence="2">Addiction module antidote protein, HigA family</fullName>
    </submittedName>
</protein>
<dbReference type="GO" id="GO:0003677">
    <property type="term" value="F:DNA binding"/>
    <property type="evidence" value="ECO:0007669"/>
    <property type="project" value="InterPro"/>
</dbReference>
<dbReference type="KEGG" id="sng:SNE_B24610"/>
<feature type="domain" description="HTH cro/C1-type" evidence="1">
    <location>
        <begin position="15"/>
        <end position="71"/>
    </location>
</feature>
<keyword evidence="3" id="KW-1185">Reference proteome</keyword>
<evidence type="ECO:0000259" key="1">
    <source>
        <dbReference type="PROSITE" id="PS50943"/>
    </source>
</evidence>
<gene>
    <name evidence="2" type="primary">higA</name>
    <name evidence="2" type="ordered locus">SNE_B24610</name>
</gene>
<dbReference type="InterPro" id="IPR010982">
    <property type="entry name" value="Lambda_DNA-bd_dom_sf"/>
</dbReference>
<dbReference type="InterPro" id="IPR001387">
    <property type="entry name" value="Cro/C1-type_HTH"/>
</dbReference>
<reference key="1">
    <citation type="journal article" date="2011" name="Mol. Biol. Evol.">
        <title>Unity in variety -- the pan-genome of the Chlamydiae.</title>
        <authorList>
            <person name="Collingro A."/>
            <person name="Tischler P."/>
            <person name="Weinmaier T."/>
            <person name="Penz T."/>
            <person name="Heinz E."/>
            <person name="Brunham R.C."/>
            <person name="Read T.D."/>
            <person name="Bavoil P.M."/>
            <person name="Sachse K."/>
            <person name="Kahane S."/>
            <person name="Friedman M.G."/>
            <person name="Rattei T."/>
            <person name="Myers G.S.A."/>
            <person name="Horn M."/>
        </authorList>
    </citation>
    <scope>NUCLEOTIDE SEQUENCE</scope>
    <source>
        <strain>Z</strain>
    </source>
</reference>
<dbReference type="Proteomes" id="UP000000496">
    <property type="component" value="Plasmid pSn"/>
</dbReference>
<dbReference type="PROSITE" id="PS50943">
    <property type="entry name" value="HTH_CROC1"/>
    <property type="match status" value="1"/>
</dbReference>
<keyword evidence="2" id="KW-0614">Plasmid</keyword>